<keyword evidence="3" id="KW-1185">Reference proteome</keyword>
<reference evidence="2" key="1">
    <citation type="submission" date="2020-09" db="EMBL/GenBank/DDBJ databases">
        <authorList>
            <person name="Kim M.K."/>
        </authorList>
    </citation>
    <scope>NUCLEOTIDE SEQUENCE</scope>
    <source>
        <strain evidence="2">BT704</strain>
    </source>
</reference>
<evidence type="ECO:0000313" key="3">
    <source>
        <dbReference type="Proteomes" id="UP000653797"/>
    </source>
</evidence>
<protein>
    <submittedName>
        <fullName evidence="2">Nuclear transport factor 2 family protein</fullName>
    </submittedName>
</protein>
<dbReference type="Gene3D" id="3.10.450.50">
    <property type="match status" value="1"/>
</dbReference>
<dbReference type="InterPro" id="IPR032710">
    <property type="entry name" value="NTF2-like_dom_sf"/>
</dbReference>
<dbReference type="AlphaFoldDB" id="A0A927B0R4"/>
<gene>
    <name evidence="2" type="ORF">IC230_10180</name>
</gene>
<dbReference type="RefSeq" id="WP_191038884.1">
    <property type="nucleotide sequence ID" value="NZ_JACXAA010000003.1"/>
</dbReference>
<name>A0A927B0R4_9BACT</name>
<proteinExistence type="predicted"/>
<dbReference type="EMBL" id="JACXAA010000003">
    <property type="protein sequence ID" value="MBD2753256.1"/>
    <property type="molecule type" value="Genomic_DNA"/>
</dbReference>
<accession>A0A927B0R4</accession>
<comment type="caution">
    <text evidence="2">The sequence shown here is derived from an EMBL/GenBank/DDBJ whole genome shotgun (WGS) entry which is preliminary data.</text>
</comment>
<evidence type="ECO:0000259" key="1">
    <source>
        <dbReference type="Pfam" id="PF12680"/>
    </source>
</evidence>
<organism evidence="2 3">
    <name type="scientific">Spirosoma validum</name>
    <dbReference type="NCBI Taxonomy" id="2771355"/>
    <lineage>
        <taxon>Bacteria</taxon>
        <taxon>Pseudomonadati</taxon>
        <taxon>Bacteroidota</taxon>
        <taxon>Cytophagia</taxon>
        <taxon>Cytophagales</taxon>
        <taxon>Cytophagaceae</taxon>
        <taxon>Spirosoma</taxon>
    </lineage>
</organism>
<dbReference type="InterPro" id="IPR037401">
    <property type="entry name" value="SnoaL-like"/>
</dbReference>
<dbReference type="SUPFAM" id="SSF54427">
    <property type="entry name" value="NTF2-like"/>
    <property type="match status" value="1"/>
</dbReference>
<evidence type="ECO:0000313" key="2">
    <source>
        <dbReference type="EMBL" id="MBD2753256.1"/>
    </source>
</evidence>
<feature type="domain" description="SnoaL-like" evidence="1">
    <location>
        <begin position="24"/>
        <end position="124"/>
    </location>
</feature>
<sequence length="130" mass="14998">MGVLLLSMDVQGVLAQRMTPQQLVQQQIDGWNTHDAVKFTASYADTTTLYTFPDQVLARFRSHKEIEDYYTKVFKDNPNLHCDVANQMVTGNTVIVHEKISGWTNRPNFDTLVIYHIENDKIVSVHFVRK</sequence>
<dbReference type="Pfam" id="PF12680">
    <property type="entry name" value="SnoaL_2"/>
    <property type="match status" value="1"/>
</dbReference>
<dbReference type="Proteomes" id="UP000653797">
    <property type="component" value="Unassembled WGS sequence"/>
</dbReference>